<comment type="caution">
    <text evidence="5">The sequence shown here is derived from an EMBL/GenBank/DDBJ whole genome shotgun (WGS) entry which is preliminary data.</text>
</comment>
<dbReference type="PRINTS" id="PR00662">
    <property type="entry name" value="G6PISOMERASE"/>
</dbReference>
<keyword evidence="6" id="KW-1185">Reference proteome</keyword>
<dbReference type="PANTHER" id="PTHR11469:SF1">
    <property type="entry name" value="GLUCOSE-6-PHOSPHATE ISOMERASE"/>
    <property type="match status" value="1"/>
</dbReference>
<dbReference type="InterPro" id="IPR046348">
    <property type="entry name" value="SIS_dom_sf"/>
</dbReference>
<evidence type="ECO:0000256" key="4">
    <source>
        <dbReference type="RuleBase" id="RU000612"/>
    </source>
</evidence>
<dbReference type="GO" id="GO:0051156">
    <property type="term" value="P:glucose 6-phosphate metabolic process"/>
    <property type="evidence" value="ECO:0007669"/>
    <property type="project" value="TreeGrafter"/>
</dbReference>
<evidence type="ECO:0000256" key="2">
    <source>
        <dbReference type="ARBA" id="ARBA00023152"/>
    </source>
</evidence>
<dbReference type="InterPro" id="IPR001672">
    <property type="entry name" value="G6P_Isomerase"/>
</dbReference>
<dbReference type="GO" id="GO:0097367">
    <property type="term" value="F:carbohydrate derivative binding"/>
    <property type="evidence" value="ECO:0007669"/>
    <property type="project" value="InterPro"/>
</dbReference>
<organism evidence="5 6">
    <name type="scientific">Leucobacter tardus</name>
    <dbReference type="NCBI Taxonomy" id="501483"/>
    <lineage>
        <taxon>Bacteria</taxon>
        <taxon>Bacillati</taxon>
        <taxon>Actinomycetota</taxon>
        <taxon>Actinomycetes</taxon>
        <taxon>Micrococcales</taxon>
        <taxon>Microbacteriaceae</taxon>
        <taxon>Leucobacter</taxon>
    </lineage>
</organism>
<dbReference type="Gene3D" id="3.40.50.10490">
    <property type="entry name" value="Glucose-6-phosphate isomerase like protein, domain 1"/>
    <property type="match status" value="2"/>
</dbReference>
<keyword evidence="2 4" id="KW-0324">Glycolysis</keyword>
<dbReference type="GO" id="GO:0004347">
    <property type="term" value="F:glucose-6-phosphate isomerase activity"/>
    <property type="evidence" value="ECO:0007669"/>
    <property type="project" value="UniProtKB-EC"/>
</dbReference>
<dbReference type="GO" id="GO:0006094">
    <property type="term" value="P:gluconeogenesis"/>
    <property type="evidence" value="ECO:0007669"/>
    <property type="project" value="UniProtKB-KW"/>
</dbReference>
<accession>A0A939TRH4</accession>
<dbReference type="EC" id="5.3.1.9" evidence="4"/>
<evidence type="ECO:0000313" key="5">
    <source>
        <dbReference type="EMBL" id="MBO2990027.1"/>
    </source>
</evidence>
<reference evidence="5" key="1">
    <citation type="submission" date="2021-03" db="EMBL/GenBank/DDBJ databases">
        <title>Leucobacter chromiisoli sp. nov., isolated from chromium-containing soil of chemical plant.</title>
        <authorList>
            <person name="Xu Z."/>
        </authorList>
    </citation>
    <scope>NUCLEOTIDE SEQUENCE</scope>
    <source>
        <strain evidence="5">K 70/01</strain>
    </source>
</reference>
<dbReference type="GO" id="GO:0005829">
    <property type="term" value="C:cytosol"/>
    <property type="evidence" value="ECO:0007669"/>
    <property type="project" value="TreeGrafter"/>
</dbReference>
<dbReference type="GO" id="GO:0006096">
    <property type="term" value="P:glycolytic process"/>
    <property type="evidence" value="ECO:0007669"/>
    <property type="project" value="UniProtKB-KW"/>
</dbReference>
<dbReference type="RefSeq" id="WP_208238705.1">
    <property type="nucleotide sequence ID" value="NZ_BAAAQU010000002.1"/>
</dbReference>
<dbReference type="Proteomes" id="UP000668403">
    <property type="component" value="Unassembled WGS sequence"/>
</dbReference>
<proteinExistence type="inferred from homology"/>
<dbReference type="Pfam" id="PF00342">
    <property type="entry name" value="PGI"/>
    <property type="match status" value="1"/>
</dbReference>
<keyword evidence="3 4" id="KW-0413">Isomerase</keyword>
<dbReference type="SUPFAM" id="SSF53697">
    <property type="entry name" value="SIS domain"/>
    <property type="match status" value="1"/>
</dbReference>
<dbReference type="PROSITE" id="PS51463">
    <property type="entry name" value="P_GLUCOSE_ISOMERASE_3"/>
    <property type="match status" value="1"/>
</dbReference>
<evidence type="ECO:0000256" key="1">
    <source>
        <dbReference type="ARBA" id="ARBA00022432"/>
    </source>
</evidence>
<protein>
    <recommendedName>
        <fullName evidence="4">Glucose-6-phosphate isomerase</fullName>
        <ecNumber evidence="4">5.3.1.9</ecNumber>
    </recommendedName>
</protein>
<name>A0A939TRH4_9MICO</name>
<comment type="similarity">
    <text evidence="4">Belongs to the GPI family.</text>
</comment>
<sequence>MTIEVRTPRGGAAVDRVVEQLVGERVASRIFAQDATLWGADAEAEAQIRLGWTDVFDGADALISEALDFRSQLAAAGVDRIVLCGMGGSSLAPEVMTRAAQVRLVVLDSTHPVQVRRAVETDLQRTAVVVSSKSGSTIETRSHLAVFERAFADAGIDPADRIAVVTDPGSALESHARERGERVFLADPHVGGRYSALTAFGLVPSALAGADVETIVADAGAAVQTVAADDAGNPALRLAAALAQLTPEIITTAVAEMAHGSAWGLADWIEQLIAESTGKNGRGLLPIAVRAEDPEVDSSYSGPVPLTLVGPRGSAASAPERAVVVTAPLGAQLLIWEVATAVLGRLLAIDPFDQPDVESAKVAAREVMGASAGSAPAIGTLSSGSPVSLLAAPSGSVLTNAASLLAALRETVGPEDYLVVQAYLDREGPAAAPLADLRARLAAALGVPVALGFGPRYLHSTGQFHKGGPRRGVFVQVLDDASPDLEIPGAEGGFAALLSAQAQGDREVLAGAGRPVFALRAADPAELVNELLSAGVTGA</sequence>
<dbReference type="AlphaFoldDB" id="A0A939TRH4"/>
<keyword evidence="1 4" id="KW-0312">Gluconeogenesis</keyword>
<dbReference type="PANTHER" id="PTHR11469">
    <property type="entry name" value="GLUCOSE-6-PHOSPHATE ISOMERASE"/>
    <property type="match status" value="1"/>
</dbReference>
<dbReference type="GO" id="GO:0048029">
    <property type="term" value="F:monosaccharide binding"/>
    <property type="evidence" value="ECO:0007669"/>
    <property type="project" value="TreeGrafter"/>
</dbReference>
<gene>
    <name evidence="5" type="ORF">J4H85_08490</name>
</gene>
<comment type="catalytic activity">
    <reaction evidence="4">
        <text>alpha-D-glucose 6-phosphate = beta-D-fructose 6-phosphate</text>
        <dbReference type="Rhea" id="RHEA:11816"/>
        <dbReference type="ChEBI" id="CHEBI:57634"/>
        <dbReference type="ChEBI" id="CHEBI:58225"/>
        <dbReference type="EC" id="5.3.1.9"/>
    </reaction>
</comment>
<evidence type="ECO:0000313" key="6">
    <source>
        <dbReference type="Proteomes" id="UP000668403"/>
    </source>
</evidence>
<dbReference type="EMBL" id="JAGFBF010000005">
    <property type="protein sequence ID" value="MBO2990027.1"/>
    <property type="molecule type" value="Genomic_DNA"/>
</dbReference>
<evidence type="ECO:0000256" key="3">
    <source>
        <dbReference type="ARBA" id="ARBA00023235"/>
    </source>
</evidence>
<comment type="pathway">
    <text evidence="4">Carbohydrate degradation; glycolysis; D-glyceraldehyde 3-phosphate and glycerone phosphate from D-glucose: step 2/4.</text>
</comment>